<evidence type="ECO:0000259" key="9">
    <source>
        <dbReference type="PROSITE" id="PS50850"/>
    </source>
</evidence>
<feature type="transmembrane region" description="Helical" evidence="8">
    <location>
        <begin position="348"/>
        <end position="367"/>
    </location>
</feature>
<dbReference type="CDD" id="cd17320">
    <property type="entry name" value="MFS_MdfA_MDR_like"/>
    <property type="match status" value="1"/>
</dbReference>
<sequence length="417" mass="41867">MTITRPVASPGRLVALLGVLSALPALAIDLYLPALPTMSGDLGTTPGLLQLTVTVFVLGLAVGQVVVGPLSDAWGRRPLLVTGMVAFVAGSLGCLAAPGVDWLLGARAVQALGAAAVTVLARAVVRDHFEGDEMTRFYSTLMLVNGVATVLGPIVGGQLLLVASWRSCFAVLAVGGTLLLVVVLARLPESLPPQRRRPARPRAVAAAFAEVARDRGYRAYALAGALMFAAMFAYISGSPFVLQTLHGLSAQQYSVVFAVNASGIALLGHVNALLVGRAATAERLLGLSLAGGAVAGLGVLAAVVLALPLPVLLVALFAVVGLLGPVLANATSLALAAHPGAAGTAASLLGVVQYAATGAVVLAMGLVGHDAAASGTGMAVAVATCTAGAAGAYALLRPAGRDQVTRKWDAVAPVRQT</sequence>
<dbReference type="SUPFAM" id="SSF103473">
    <property type="entry name" value="MFS general substrate transporter"/>
    <property type="match status" value="1"/>
</dbReference>
<feature type="transmembrane region" description="Helical" evidence="8">
    <location>
        <begin position="104"/>
        <end position="125"/>
    </location>
</feature>
<dbReference type="Gene3D" id="1.20.1720.10">
    <property type="entry name" value="Multidrug resistance protein D"/>
    <property type="match status" value="1"/>
</dbReference>
<keyword evidence="7 8" id="KW-0472">Membrane</keyword>
<evidence type="ECO:0000256" key="3">
    <source>
        <dbReference type="ARBA" id="ARBA00022448"/>
    </source>
</evidence>
<dbReference type="PANTHER" id="PTHR23502:SF132">
    <property type="entry name" value="POLYAMINE TRANSPORTER 2-RELATED"/>
    <property type="match status" value="1"/>
</dbReference>
<dbReference type="Proteomes" id="UP001268542">
    <property type="component" value="Unassembled WGS sequence"/>
</dbReference>
<evidence type="ECO:0000256" key="1">
    <source>
        <dbReference type="ARBA" id="ARBA00004651"/>
    </source>
</evidence>
<dbReference type="InterPro" id="IPR011701">
    <property type="entry name" value="MFS"/>
</dbReference>
<feature type="transmembrane region" description="Helical" evidence="8">
    <location>
        <begin position="47"/>
        <end position="67"/>
    </location>
</feature>
<evidence type="ECO:0000256" key="4">
    <source>
        <dbReference type="ARBA" id="ARBA00022475"/>
    </source>
</evidence>
<reference evidence="10 11" key="1">
    <citation type="submission" date="2023-08" db="EMBL/GenBank/DDBJ databases">
        <title>Nocardioides seae sp. nov., a bacterium isolated from a soil.</title>
        <authorList>
            <person name="Wang X."/>
        </authorList>
    </citation>
    <scope>NUCLEOTIDE SEQUENCE [LARGE SCALE GENOMIC DNA]</scope>
    <source>
        <strain evidence="10 11">YZH12</strain>
    </source>
</reference>
<keyword evidence="6 8" id="KW-1133">Transmembrane helix</keyword>
<dbReference type="Pfam" id="PF07690">
    <property type="entry name" value="MFS_1"/>
    <property type="match status" value="1"/>
</dbReference>
<proteinExistence type="inferred from homology"/>
<feature type="domain" description="Major facilitator superfamily (MFS) profile" evidence="9">
    <location>
        <begin position="13"/>
        <end position="401"/>
    </location>
</feature>
<feature type="transmembrane region" description="Helical" evidence="8">
    <location>
        <begin position="217"/>
        <end position="235"/>
    </location>
</feature>
<comment type="similarity">
    <text evidence="2">Belongs to the major facilitator superfamily. Bcr/CmlA family.</text>
</comment>
<comment type="subcellular location">
    <subcellularLocation>
        <location evidence="1">Cell membrane</location>
        <topology evidence="1">Multi-pass membrane protein</topology>
    </subcellularLocation>
</comment>
<dbReference type="PROSITE" id="PS00216">
    <property type="entry name" value="SUGAR_TRANSPORT_1"/>
    <property type="match status" value="1"/>
</dbReference>
<dbReference type="InterPro" id="IPR004812">
    <property type="entry name" value="Efflux_drug-R_Bcr/CmlA"/>
</dbReference>
<dbReference type="InterPro" id="IPR036259">
    <property type="entry name" value="MFS_trans_sf"/>
</dbReference>
<dbReference type="NCBIfam" id="TIGR00710">
    <property type="entry name" value="efflux_Bcr_CflA"/>
    <property type="match status" value="1"/>
</dbReference>
<dbReference type="InterPro" id="IPR005829">
    <property type="entry name" value="Sugar_transporter_CS"/>
</dbReference>
<feature type="transmembrane region" description="Helical" evidence="8">
    <location>
        <begin position="137"/>
        <end position="163"/>
    </location>
</feature>
<feature type="transmembrane region" description="Helical" evidence="8">
    <location>
        <begin position="255"/>
        <end position="275"/>
    </location>
</feature>
<feature type="transmembrane region" description="Helical" evidence="8">
    <location>
        <begin position="313"/>
        <end position="336"/>
    </location>
</feature>
<dbReference type="EMBL" id="JAVYII010000001">
    <property type="protein sequence ID" value="MDT9592105.1"/>
    <property type="molecule type" value="Genomic_DNA"/>
</dbReference>
<evidence type="ECO:0000256" key="7">
    <source>
        <dbReference type="ARBA" id="ARBA00023136"/>
    </source>
</evidence>
<gene>
    <name evidence="10" type="ORF">RDV89_03450</name>
</gene>
<name>A0ABU3PS98_9ACTN</name>
<feature type="transmembrane region" description="Helical" evidence="8">
    <location>
        <begin position="287"/>
        <end position="307"/>
    </location>
</feature>
<feature type="transmembrane region" description="Helical" evidence="8">
    <location>
        <begin position="373"/>
        <end position="396"/>
    </location>
</feature>
<organism evidence="10 11">
    <name type="scientific">Nocardioides imazamoxiresistens</name>
    <dbReference type="NCBI Taxonomy" id="3231893"/>
    <lineage>
        <taxon>Bacteria</taxon>
        <taxon>Bacillati</taxon>
        <taxon>Actinomycetota</taxon>
        <taxon>Actinomycetes</taxon>
        <taxon>Propionibacteriales</taxon>
        <taxon>Nocardioidaceae</taxon>
        <taxon>Nocardioides</taxon>
    </lineage>
</organism>
<accession>A0ABU3PS98</accession>
<evidence type="ECO:0000313" key="10">
    <source>
        <dbReference type="EMBL" id="MDT9592105.1"/>
    </source>
</evidence>
<dbReference type="InterPro" id="IPR020846">
    <property type="entry name" value="MFS_dom"/>
</dbReference>
<dbReference type="PANTHER" id="PTHR23502">
    <property type="entry name" value="MAJOR FACILITATOR SUPERFAMILY"/>
    <property type="match status" value="1"/>
</dbReference>
<evidence type="ECO:0000256" key="5">
    <source>
        <dbReference type="ARBA" id="ARBA00022692"/>
    </source>
</evidence>
<keyword evidence="5 8" id="KW-0812">Transmembrane</keyword>
<keyword evidence="4" id="KW-1003">Cell membrane</keyword>
<evidence type="ECO:0000256" key="8">
    <source>
        <dbReference type="SAM" id="Phobius"/>
    </source>
</evidence>
<dbReference type="RefSeq" id="WP_315731319.1">
    <property type="nucleotide sequence ID" value="NZ_JAVYII010000001.1"/>
</dbReference>
<comment type="caution">
    <text evidence="10">The sequence shown here is derived from an EMBL/GenBank/DDBJ whole genome shotgun (WGS) entry which is preliminary data.</text>
</comment>
<keyword evidence="3" id="KW-0813">Transport</keyword>
<dbReference type="PROSITE" id="PS50850">
    <property type="entry name" value="MFS"/>
    <property type="match status" value="1"/>
</dbReference>
<evidence type="ECO:0000313" key="11">
    <source>
        <dbReference type="Proteomes" id="UP001268542"/>
    </source>
</evidence>
<evidence type="ECO:0000256" key="2">
    <source>
        <dbReference type="ARBA" id="ARBA00006236"/>
    </source>
</evidence>
<keyword evidence="11" id="KW-1185">Reference proteome</keyword>
<evidence type="ECO:0000256" key="6">
    <source>
        <dbReference type="ARBA" id="ARBA00022989"/>
    </source>
</evidence>
<feature type="transmembrane region" description="Helical" evidence="8">
    <location>
        <begin position="79"/>
        <end position="98"/>
    </location>
</feature>
<protein>
    <submittedName>
        <fullName evidence="10">Multidrug effflux MFS transporter</fullName>
    </submittedName>
</protein>
<feature type="transmembrane region" description="Helical" evidence="8">
    <location>
        <begin position="169"/>
        <end position="187"/>
    </location>
</feature>